<dbReference type="GO" id="GO:0031071">
    <property type="term" value="F:cysteine desulfurase activity"/>
    <property type="evidence" value="ECO:0007669"/>
    <property type="project" value="UniProtKB-EC"/>
</dbReference>
<dbReference type="InterPro" id="IPR015422">
    <property type="entry name" value="PyrdxlP-dep_Trfase_small"/>
</dbReference>
<dbReference type="PANTHER" id="PTHR43586">
    <property type="entry name" value="CYSTEINE DESULFURASE"/>
    <property type="match status" value="1"/>
</dbReference>
<reference evidence="8 9" key="1">
    <citation type="submission" date="2016-10" db="EMBL/GenBank/DDBJ databases">
        <authorList>
            <person name="de Groot N.N."/>
        </authorList>
    </citation>
    <scope>NUCLEOTIDE SEQUENCE [LARGE SCALE GENOMIC DNA]</scope>
    <source>
        <strain evidence="8 9">TC2-24</strain>
    </source>
</reference>
<evidence type="ECO:0000256" key="1">
    <source>
        <dbReference type="ARBA" id="ARBA00001933"/>
    </source>
</evidence>
<evidence type="ECO:0000313" key="9">
    <source>
        <dbReference type="Proteomes" id="UP000199373"/>
    </source>
</evidence>
<evidence type="ECO:0000259" key="7">
    <source>
        <dbReference type="Pfam" id="PF00266"/>
    </source>
</evidence>
<evidence type="ECO:0000313" key="8">
    <source>
        <dbReference type="EMBL" id="SEW23968.1"/>
    </source>
</evidence>
<dbReference type="SUPFAM" id="SSF53383">
    <property type="entry name" value="PLP-dependent transferases"/>
    <property type="match status" value="1"/>
</dbReference>
<keyword evidence="4" id="KW-0808">Transferase</keyword>
<evidence type="ECO:0000256" key="3">
    <source>
        <dbReference type="ARBA" id="ARBA00012239"/>
    </source>
</evidence>
<dbReference type="Proteomes" id="UP000199373">
    <property type="component" value="Unassembled WGS sequence"/>
</dbReference>
<dbReference type="NCBIfam" id="TIGR01979">
    <property type="entry name" value="sufS"/>
    <property type="match status" value="1"/>
</dbReference>
<protein>
    <recommendedName>
        <fullName evidence="3">cysteine desulfurase</fullName>
        <ecNumber evidence="3">2.8.1.7</ecNumber>
    </recommendedName>
</protein>
<evidence type="ECO:0000256" key="5">
    <source>
        <dbReference type="ARBA" id="ARBA00022898"/>
    </source>
</evidence>
<comment type="catalytic activity">
    <reaction evidence="6">
        <text>(sulfur carrier)-H + L-cysteine = (sulfur carrier)-SH + L-alanine</text>
        <dbReference type="Rhea" id="RHEA:43892"/>
        <dbReference type="Rhea" id="RHEA-COMP:14737"/>
        <dbReference type="Rhea" id="RHEA-COMP:14739"/>
        <dbReference type="ChEBI" id="CHEBI:29917"/>
        <dbReference type="ChEBI" id="CHEBI:35235"/>
        <dbReference type="ChEBI" id="CHEBI:57972"/>
        <dbReference type="ChEBI" id="CHEBI:64428"/>
        <dbReference type="EC" id="2.8.1.7"/>
    </reaction>
</comment>
<dbReference type="Gene3D" id="3.90.1150.10">
    <property type="entry name" value="Aspartate Aminotransferase, domain 1"/>
    <property type="match status" value="1"/>
</dbReference>
<dbReference type="InterPro" id="IPR015421">
    <property type="entry name" value="PyrdxlP-dep_Trfase_major"/>
</dbReference>
<dbReference type="Pfam" id="PF00266">
    <property type="entry name" value="Aminotran_5"/>
    <property type="match status" value="1"/>
</dbReference>
<dbReference type="InterPro" id="IPR010970">
    <property type="entry name" value="Cys_dSase_SufS"/>
</dbReference>
<dbReference type="AlphaFoldDB" id="A0A1I0QAC4"/>
<dbReference type="EC" id="2.8.1.7" evidence="3"/>
<proteinExistence type="inferred from homology"/>
<dbReference type="Gene3D" id="3.40.640.10">
    <property type="entry name" value="Type I PLP-dependent aspartate aminotransferase-like (Major domain)"/>
    <property type="match status" value="1"/>
</dbReference>
<comment type="cofactor">
    <cofactor evidence="1">
        <name>pyridoxal 5'-phosphate</name>
        <dbReference type="ChEBI" id="CHEBI:597326"/>
    </cofactor>
</comment>
<dbReference type="InterPro" id="IPR015424">
    <property type="entry name" value="PyrdxlP-dep_Trfase"/>
</dbReference>
<name>A0A1I0QAC4_9BACT</name>
<keyword evidence="8" id="KW-0456">Lyase</keyword>
<comment type="similarity">
    <text evidence="2">Belongs to the class-V pyridoxal-phosphate-dependent aminotransferase family. Csd subfamily.</text>
</comment>
<dbReference type="RefSeq" id="WP_091916820.1">
    <property type="nucleotide sequence ID" value="NZ_FOIQ01000006.1"/>
</dbReference>
<organism evidence="8 9">
    <name type="scientific">Prevotella aff. ruminicola Tc2-24</name>
    <dbReference type="NCBI Taxonomy" id="81582"/>
    <lineage>
        <taxon>Bacteria</taxon>
        <taxon>Pseudomonadati</taxon>
        <taxon>Bacteroidota</taxon>
        <taxon>Bacteroidia</taxon>
        <taxon>Bacteroidales</taxon>
        <taxon>Prevotellaceae</taxon>
        <taxon>Prevotella</taxon>
    </lineage>
</organism>
<dbReference type="GO" id="GO:0016829">
    <property type="term" value="F:lyase activity"/>
    <property type="evidence" value="ECO:0007669"/>
    <property type="project" value="UniProtKB-KW"/>
</dbReference>
<sequence>MINISELNSFPTQDGGSLALLKELAQKYCPEELQAERRRVVGDDLGIRQVVLPDEGLDLSELEAGFKQLLAGGSGYSGLPYIGDTDARTSALPKDDGFGIGIPETQKLRDLHYEEADTLNSEQIKHDFPVLQQKVNGHDLVWLDNGATTQKPNQVIDKIADYYRNYNSNIHRGAHTLAARATDAYEEAREKVQRFINAATSEEIIFVRGTTEGINLVAQTYGRQFLSPGDEVIVSELDHHANIVPWQRVCQERGATLRAIPTDQNGDLILSEFERLITPHTRFVSVGHVNNTFGTINDVQRIIEIAHAHQIPVLIDGAQSIAHTPVDVQQLGADFFVFSGHKIYGPNGIGVVYGRKDLLDKMQPWQGGGNMIKDVTIERTEYNVPPARFEAGTPNVADAIGLGAALDYVSHLGIRNIEHHEHQLTEYAREQLGQIPGLTLIGNPKNRVSVVSFVLDGIPVPEVGTLLDKEGIAVRAGHHCAQPALRALGYEMSVRPTFALYNTREDVDKLVIAVKKIIGR</sequence>
<dbReference type="GO" id="GO:0006534">
    <property type="term" value="P:cysteine metabolic process"/>
    <property type="evidence" value="ECO:0007669"/>
    <property type="project" value="InterPro"/>
</dbReference>
<evidence type="ECO:0000256" key="2">
    <source>
        <dbReference type="ARBA" id="ARBA00010447"/>
    </source>
</evidence>
<keyword evidence="5" id="KW-0663">Pyridoxal phosphate</keyword>
<evidence type="ECO:0000256" key="6">
    <source>
        <dbReference type="ARBA" id="ARBA00050776"/>
    </source>
</evidence>
<dbReference type="CDD" id="cd06453">
    <property type="entry name" value="SufS_like"/>
    <property type="match status" value="1"/>
</dbReference>
<dbReference type="GO" id="GO:0030170">
    <property type="term" value="F:pyridoxal phosphate binding"/>
    <property type="evidence" value="ECO:0007669"/>
    <property type="project" value="InterPro"/>
</dbReference>
<feature type="domain" description="Aminotransferase class V" evidence="7">
    <location>
        <begin position="141"/>
        <end position="510"/>
    </location>
</feature>
<dbReference type="EMBL" id="FOIQ01000006">
    <property type="protein sequence ID" value="SEW23968.1"/>
    <property type="molecule type" value="Genomic_DNA"/>
</dbReference>
<dbReference type="PANTHER" id="PTHR43586:SF8">
    <property type="entry name" value="CYSTEINE DESULFURASE 1, CHLOROPLASTIC"/>
    <property type="match status" value="1"/>
</dbReference>
<keyword evidence="9" id="KW-1185">Reference proteome</keyword>
<accession>A0A1I0QAC4</accession>
<evidence type="ECO:0000256" key="4">
    <source>
        <dbReference type="ARBA" id="ARBA00022679"/>
    </source>
</evidence>
<dbReference type="InterPro" id="IPR000192">
    <property type="entry name" value="Aminotrans_V_dom"/>
</dbReference>
<gene>
    <name evidence="8" type="ORF">SAMN04487850_2295</name>
</gene>